<dbReference type="InParanoid" id="H3GD08"/>
<evidence type="ECO:0000313" key="2">
    <source>
        <dbReference type="Proteomes" id="UP000005238"/>
    </source>
</evidence>
<evidence type="ECO:0000313" key="1">
    <source>
        <dbReference type="EnsemblProtists" id="Phyra73413"/>
    </source>
</evidence>
<dbReference type="SUPFAM" id="SSF49899">
    <property type="entry name" value="Concanavalin A-like lectins/glucanases"/>
    <property type="match status" value="1"/>
</dbReference>
<organism evidence="1 2">
    <name type="scientific">Phytophthora ramorum</name>
    <name type="common">Sudden oak death agent</name>
    <dbReference type="NCBI Taxonomy" id="164328"/>
    <lineage>
        <taxon>Eukaryota</taxon>
        <taxon>Sar</taxon>
        <taxon>Stramenopiles</taxon>
        <taxon>Oomycota</taxon>
        <taxon>Peronosporomycetes</taxon>
        <taxon>Peronosporales</taxon>
        <taxon>Peronosporaceae</taxon>
        <taxon>Phytophthora</taxon>
    </lineage>
</organism>
<dbReference type="eggNOG" id="ENOG502SSAQ">
    <property type="taxonomic scope" value="Eukaryota"/>
</dbReference>
<evidence type="ECO:0008006" key="3">
    <source>
        <dbReference type="Google" id="ProtNLM"/>
    </source>
</evidence>
<sequence length="332" mass="37466">MAVLWSALPDEVLAAIARLLLGVDLLQLSHVDRRALCLLSDLFASRLSHVRYAREETASQRIANSKRAYAQASSLRFGGQPEETESRRLPQSFAPVFWSTDTLFGLFAREDGAGAPCFTLDAWFSLSQPLQGVFLGGVLLGLQSEKCREDSGRWPDFHCQVLHVDAQRNLFCSVTAEKPHVAVQLQLGRWYHVALVFDDQVQSVYLDGELVDTQYGQQHQLESYPYYYAQVGAGCISGDAVGKPTDLYRGWYTFHGVVDNLRVWHEAMSAEQIAALSRDYAVLLRRPTFSLKRDVPAWMAHGVETVRCSRPRERWCEVVAASKRTEDHESWV</sequence>
<dbReference type="OMA" id="WMAHGVE"/>
<reference evidence="2" key="1">
    <citation type="journal article" date="2006" name="Science">
        <title>Phytophthora genome sequences uncover evolutionary origins and mechanisms of pathogenesis.</title>
        <authorList>
            <person name="Tyler B.M."/>
            <person name="Tripathy S."/>
            <person name="Zhang X."/>
            <person name="Dehal P."/>
            <person name="Jiang R.H."/>
            <person name="Aerts A."/>
            <person name="Arredondo F.D."/>
            <person name="Baxter L."/>
            <person name="Bensasson D."/>
            <person name="Beynon J.L."/>
            <person name="Chapman J."/>
            <person name="Damasceno C.M."/>
            <person name="Dorrance A.E."/>
            <person name="Dou D."/>
            <person name="Dickerman A.W."/>
            <person name="Dubchak I.L."/>
            <person name="Garbelotto M."/>
            <person name="Gijzen M."/>
            <person name="Gordon S.G."/>
            <person name="Govers F."/>
            <person name="Grunwald N.J."/>
            <person name="Huang W."/>
            <person name="Ivors K.L."/>
            <person name="Jones R.W."/>
            <person name="Kamoun S."/>
            <person name="Krampis K."/>
            <person name="Lamour K.H."/>
            <person name="Lee M.K."/>
            <person name="McDonald W.H."/>
            <person name="Medina M."/>
            <person name="Meijer H.J."/>
            <person name="Nordberg E.K."/>
            <person name="Maclean D.J."/>
            <person name="Ospina-Giraldo M.D."/>
            <person name="Morris P.F."/>
            <person name="Phuntumart V."/>
            <person name="Putnam N.H."/>
            <person name="Rash S."/>
            <person name="Rose J.K."/>
            <person name="Sakihama Y."/>
            <person name="Salamov A.A."/>
            <person name="Savidor A."/>
            <person name="Scheuring C.F."/>
            <person name="Smith B.M."/>
            <person name="Sobral B.W."/>
            <person name="Terry A."/>
            <person name="Torto-Alalibo T.A."/>
            <person name="Win J."/>
            <person name="Xu Z."/>
            <person name="Zhang H."/>
            <person name="Grigoriev I.V."/>
            <person name="Rokhsar D.S."/>
            <person name="Boore J.L."/>
        </authorList>
    </citation>
    <scope>NUCLEOTIDE SEQUENCE [LARGE SCALE GENOMIC DNA]</scope>
    <source>
        <strain evidence="2">Pr102</strain>
    </source>
</reference>
<dbReference type="InterPro" id="IPR013320">
    <property type="entry name" value="ConA-like_dom_sf"/>
</dbReference>
<keyword evidence="2" id="KW-1185">Reference proteome</keyword>
<dbReference type="VEuPathDB" id="FungiDB:KRP23_9924"/>
<dbReference type="HOGENOM" id="CLU_067465_0_0_1"/>
<dbReference type="VEuPathDB" id="FungiDB:KRP22_7222"/>
<dbReference type="Proteomes" id="UP000005238">
    <property type="component" value="Unassembled WGS sequence"/>
</dbReference>
<dbReference type="EMBL" id="DS566000">
    <property type="status" value="NOT_ANNOTATED_CDS"/>
    <property type="molecule type" value="Genomic_DNA"/>
</dbReference>
<name>H3GD08_PHYRM</name>
<proteinExistence type="predicted"/>
<dbReference type="Gene3D" id="2.60.120.200">
    <property type="match status" value="1"/>
</dbReference>
<accession>H3GD08</accession>
<dbReference type="EnsemblProtists" id="Phyra73413">
    <property type="protein sequence ID" value="Phyra73413"/>
    <property type="gene ID" value="Phyra73413"/>
</dbReference>
<dbReference type="Pfam" id="PF13385">
    <property type="entry name" value="Laminin_G_3"/>
    <property type="match status" value="1"/>
</dbReference>
<dbReference type="AlphaFoldDB" id="H3GD08"/>
<reference evidence="1" key="2">
    <citation type="submission" date="2015-06" db="UniProtKB">
        <authorList>
            <consortium name="EnsemblProtists"/>
        </authorList>
    </citation>
    <scope>IDENTIFICATION</scope>
    <source>
        <strain evidence="1">Pr102</strain>
    </source>
</reference>
<protein>
    <recommendedName>
        <fullName evidence="3">LamG-like jellyroll fold domain-containing protein</fullName>
    </recommendedName>
</protein>